<proteinExistence type="predicted"/>
<name>A0A7C8DDH0_9ARCH</name>
<dbReference type="AlphaFoldDB" id="A0A7C8DDH0"/>
<accession>A0A7C8DDH0</accession>
<comment type="caution">
    <text evidence="1">The sequence shown here is derived from an EMBL/GenBank/DDBJ whole genome shotgun (WGS) entry which is preliminary data.</text>
</comment>
<dbReference type="Gene3D" id="3.90.820.10">
    <property type="entry name" value="Structural Genomics, Unknown Function 30-nov-00 1gh9 Mol_id"/>
    <property type="match status" value="1"/>
</dbReference>
<protein>
    <recommendedName>
        <fullName evidence="3">DUF1922 domain-containing protein</fullName>
    </recommendedName>
</protein>
<organism evidence="1 2">
    <name type="scientific">Marine Group III euryarchaeote</name>
    <dbReference type="NCBI Taxonomy" id="2173149"/>
    <lineage>
        <taxon>Archaea</taxon>
        <taxon>Methanobacteriati</taxon>
        <taxon>Thermoplasmatota</taxon>
        <taxon>Thermoplasmata</taxon>
        <taxon>Candidatus Thermoprofundales</taxon>
    </lineage>
</organism>
<evidence type="ECO:0000313" key="2">
    <source>
        <dbReference type="Proteomes" id="UP000589516"/>
    </source>
</evidence>
<reference evidence="2" key="1">
    <citation type="journal article" date="2019" name="bioRxiv">
        <title>Genome diversification in globally distributed novel marine Proteobacteria is linked to environmental adaptation.</title>
        <authorList>
            <person name="Zhou Z."/>
            <person name="Tran P.Q."/>
            <person name="Kieft K."/>
            <person name="Anantharaman K."/>
        </authorList>
    </citation>
    <scope>NUCLEOTIDE SEQUENCE [LARGE SCALE GENOMIC DNA]</scope>
</reference>
<gene>
    <name evidence="1" type="ORF">EYQ16_04745</name>
</gene>
<evidence type="ECO:0008006" key="3">
    <source>
        <dbReference type="Google" id="ProtNLM"/>
    </source>
</evidence>
<dbReference type="Proteomes" id="UP000589516">
    <property type="component" value="Unassembled WGS sequence"/>
</dbReference>
<sequence>MFGVVACPKCRSVRSVELAHRSAGCQRCGYRMVLTKVRIWERCDSQPELAGAIARVRNELAAPALRAEAAPPEAPSQGDMRTRLLAALPDGEIEEEALLARARGVRIPETRAREMLAALLADGTLCEPRPGWLAKV</sequence>
<dbReference type="EMBL" id="DUAV01000030">
    <property type="protein sequence ID" value="HIG63804.1"/>
    <property type="molecule type" value="Genomic_DNA"/>
</dbReference>
<evidence type="ECO:0000313" key="1">
    <source>
        <dbReference type="EMBL" id="HIG63804.1"/>
    </source>
</evidence>